<dbReference type="InterPro" id="IPR036457">
    <property type="entry name" value="PPM-type-like_dom_sf"/>
</dbReference>
<evidence type="ECO:0000313" key="1">
    <source>
        <dbReference type="EMBL" id="KER03621.1"/>
    </source>
</evidence>
<dbReference type="AlphaFoldDB" id="A0A081RY68"/>
<comment type="caution">
    <text evidence="1">The sequence shown here is derived from an EMBL/GenBank/DDBJ whole genome shotgun (WGS) entry which is preliminary data.</text>
</comment>
<dbReference type="RefSeq" id="WP_036838467.1">
    <property type="nucleotide sequence ID" value="NZ_CAWLUD010000026.1"/>
</dbReference>
<dbReference type="Proteomes" id="UP000028002">
    <property type="component" value="Unassembled WGS sequence"/>
</dbReference>
<reference evidence="1 2" key="1">
    <citation type="submission" date="2014-03" db="EMBL/GenBank/DDBJ databases">
        <title>Draft Genome of Photorhabdus temperata Meg1.</title>
        <authorList>
            <person name="Hurst S.G.IV."/>
            <person name="Morris K."/>
            <person name="Thomas K."/>
            <person name="Tisa L.S."/>
        </authorList>
    </citation>
    <scope>NUCLEOTIDE SEQUENCE [LARGE SCALE GENOMIC DNA]</scope>
    <source>
        <strain evidence="1 2">Meg1</strain>
    </source>
</reference>
<dbReference type="EMBL" id="JGVH01000026">
    <property type="protein sequence ID" value="KER03621.1"/>
    <property type="molecule type" value="Genomic_DNA"/>
</dbReference>
<dbReference type="PATRIC" id="fig|1393735.3.peg.1779"/>
<gene>
    <name evidence="1" type="ORF">MEG1DRAFT_01726</name>
</gene>
<name>A0A081RY68_PHOTE</name>
<sequence length="222" mass="25975">MLTKCLALSDKGNRREQLDRFFYFRTDTHSVSIMIDGFSYCGSFPHYVDYLGEQFATIQYARLDSDSICYEINRILNARDGYPGKASIAIIVSDQEYYRYMSLGDTRIYWPSMQKRTVDHTLAQRCVERGKSPAETLRTHPLRNRVTQFVSKDSTHHFCYKIDRRIPGEVIIMCTDGFWCQYDDKALYLLDSEEAIEHAFCEVLSKSHKLHDNLSTAFLRDR</sequence>
<proteinExistence type="predicted"/>
<organism evidence="1 2">
    <name type="scientific">Photorhabdus temperata subsp. temperata Meg1</name>
    <dbReference type="NCBI Taxonomy" id="1393735"/>
    <lineage>
        <taxon>Bacteria</taxon>
        <taxon>Pseudomonadati</taxon>
        <taxon>Pseudomonadota</taxon>
        <taxon>Gammaproteobacteria</taxon>
        <taxon>Enterobacterales</taxon>
        <taxon>Morganellaceae</taxon>
        <taxon>Photorhabdus</taxon>
    </lineage>
</organism>
<evidence type="ECO:0000313" key="2">
    <source>
        <dbReference type="Proteomes" id="UP000028002"/>
    </source>
</evidence>
<dbReference type="Gene3D" id="3.60.40.10">
    <property type="entry name" value="PPM-type phosphatase domain"/>
    <property type="match status" value="1"/>
</dbReference>
<dbReference type="SUPFAM" id="SSF81606">
    <property type="entry name" value="PP2C-like"/>
    <property type="match status" value="1"/>
</dbReference>
<accession>A0A081RY68</accession>
<protein>
    <submittedName>
        <fullName evidence="1">Serine/threonine protein phosphatase</fullName>
    </submittedName>
</protein>